<keyword evidence="7 8" id="KW-0862">Zinc</keyword>
<evidence type="ECO:0000256" key="3">
    <source>
        <dbReference type="ARBA" id="ARBA00022722"/>
    </source>
</evidence>
<evidence type="ECO:0000313" key="9">
    <source>
        <dbReference type="EMBL" id="ACL11442.1"/>
    </source>
</evidence>
<comment type="similarity">
    <text evidence="8">Belongs to the eukaryotic/archaeal RNase P protein component 4 family.</text>
</comment>
<dbReference type="GO" id="GO:0008270">
    <property type="term" value="F:zinc ion binding"/>
    <property type="evidence" value="ECO:0007669"/>
    <property type="project" value="UniProtKB-UniRule"/>
</dbReference>
<comment type="subcellular location">
    <subcellularLocation>
        <location evidence="8">Cytoplasm</location>
    </subcellularLocation>
</comment>
<keyword evidence="2 8" id="KW-0819">tRNA processing</keyword>
<dbReference type="Gene3D" id="1.20.5.420">
    <property type="entry name" value="Immunoglobulin FC, subunit C"/>
    <property type="match status" value="1"/>
</dbReference>
<dbReference type="EC" id="3.1.26.5" evidence="8"/>
<dbReference type="GO" id="GO:0005737">
    <property type="term" value="C:cytoplasm"/>
    <property type="evidence" value="ECO:0007669"/>
    <property type="project" value="UniProtKB-SubCell"/>
</dbReference>
<comment type="subunit">
    <text evidence="8">Consists of a catalytic RNA component and at least 4-5 protein subunits.</text>
</comment>
<evidence type="ECO:0000256" key="1">
    <source>
        <dbReference type="ARBA" id="ARBA00022490"/>
    </source>
</evidence>
<proteinExistence type="inferred from homology"/>
<dbReference type="GO" id="GO:0001682">
    <property type="term" value="P:tRNA 5'-leader removal"/>
    <property type="evidence" value="ECO:0007669"/>
    <property type="project" value="UniProtKB-UniRule"/>
</dbReference>
<feature type="binding site" evidence="8">
    <location>
        <position position="109"/>
    </location>
    <ligand>
        <name>Zn(2+)</name>
        <dbReference type="ChEBI" id="CHEBI:29105"/>
    </ligand>
</feature>
<keyword evidence="4 8" id="KW-0479">Metal-binding</keyword>
<dbReference type="Proteomes" id="UP000006903">
    <property type="component" value="Chromosome"/>
</dbReference>
<evidence type="ECO:0000256" key="5">
    <source>
        <dbReference type="ARBA" id="ARBA00022759"/>
    </source>
</evidence>
<reference evidence="9 10" key="1">
    <citation type="journal article" date="2009" name="J. Bacteriol.">
        <title>Complete genome sequence of the anaerobic, protein-degrading hyperthermophilic crenarchaeon Desulfurococcus kamchatkensis.</title>
        <authorList>
            <person name="Ravin N.V."/>
            <person name="Mardanov A.V."/>
            <person name="Beletsky A.V."/>
            <person name="Kublanov I.V."/>
            <person name="Kolganova T.V."/>
            <person name="Lebedinsky A.V."/>
            <person name="Chernyh N.A."/>
            <person name="Bonch-Osmolovskaya E.A."/>
            <person name="Skryabin K.G."/>
        </authorList>
    </citation>
    <scope>NUCLEOTIDE SEQUENCE [LARGE SCALE GENOMIC DNA]</scope>
    <source>
        <strain evidence="10">DSM 18924 / JCM 16383 / VKM B-2413 / 1221n</strain>
    </source>
</reference>
<dbReference type="Pfam" id="PF04032">
    <property type="entry name" value="Rpr2"/>
    <property type="match status" value="1"/>
</dbReference>
<dbReference type="GO" id="GO:0030677">
    <property type="term" value="C:ribonuclease P complex"/>
    <property type="evidence" value="ECO:0007669"/>
    <property type="project" value="UniProtKB-UniRule"/>
</dbReference>
<dbReference type="PANTHER" id="PTHR14742:SF0">
    <property type="entry name" value="RIBONUCLEASE P PROTEIN SUBUNIT P21"/>
    <property type="match status" value="1"/>
</dbReference>
<dbReference type="KEGG" id="dka:DKAM_1116"/>
<protein>
    <recommendedName>
        <fullName evidence="8">Ribonuclease P protein component 4</fullName>
        <shortName evidence="8">RNase P component 4</shortName>
        <ecNumber evidence="8">3.1.26.5</ecNumber>
    </recommendedName>
    <alternativeName>
        <fullName evidence="8">Rpp21</fullName>
    </alternativeName>
</protein>
<comment type="function">
    <text evidence="8">Part of ribonuclease P, a protein complex that generates mature tRNA molecules by cleaving their 5'-ends.</text>
</comment>
<dbReference type="AlphaFoldDB" id="B8D5R1"/>
<dbReference type="PANTHER" id="PTHR14742">
    <property type="entry name" value="RIBONUCLEASE P SUBUNIT P21"/>
    <property type="match status" value="1"/>
</dbReference>
<gene>
    <name evidence="8" type="primary">rnp4</name>
    <name evidence="9" type="ordered locus">DKAM_1116</name>
</gene>
<accession>B8D5R1</accession>
<sequence>MVEYNYITPPRGVWFLNREKYIREIARERVILLYKYSVERAREGDFELARRYIEIMLKIAGKARIKPPRYIRRGYCRRCHIPLIPGLTLSVRVRGSGKSSRLVYRCLQCGWVRRYMIKASGRRSS</sequence>
<evidence type="ECO:0000256" key="2">
    <source>
        <dbReference type="ARBA" id="ARBA00022694"/>
    </source>
</evidence>
<feature type="binding site" evidence="8">
    <location>
        <position position="76"/>
    </location>
    <ligand>
        <name>Zn(2+)</name>
        <dbReference type="ChEBI" id="CHEBI:29105"/>
    </ligand>
</feature>
<dbReference type="eggNOG" id="arCOG04345">
    <property type="taxonomic scope" value="Archaea"/>
</dbReference>
<name>B8D5R1_DESA1</name>
<organism evidence="9 10">
    <name type="scientific">Desulfurococcus amylolyticus (strain DSM 18924 / JCM 16383 / VKM B-2413 / 1221n)</name>
    <name type="common">Desulfurococcus kamchatkensis</name>
    <dbReference type="NCBI Taxonomy" id="490899"/>
    <lineage>
        <taxon>Archaea</taxon>
        <taxon>Thermoproteota</taxon>
        <taxon>Thermoprotei</taxon>
        <taxon>Desulfurococcales</taxon>
        <taxon>Desulfurococcaceae</taxon>
        <taxon>Desulfurococcus</taxon>
    </lineage>
</organism>
<dbReference type="STRING" id="490899.DKAM_1116"/>
<feature type="binding site" evidence="8">
    <location>
        <position position="79"/>
    </location>
    <ligand>
        <name>Zn(2+)</name>
        <dbReference type="ChEBI" id="CHEBI:29105"/>
    </ligand>
</feature>
<dbReference type="HOGENOM" id="CLU_079140_3_1_2"/>
<evidence type="ECO:0000256" key="4">
    <source>
        <dbReference type="ARBA" id="ARBA00022723"/>
    </source>
</evidence>
<evidence type="ECO:0000313" key="10">
    <source>
        <dbReference type="Proteomes" id="UP000006903"/>
    </source>
</evidence>
<comment type="cofactor">
    <cofactor evidence="8">
        <name>Zn(2+)</name>
        <dbReference type="ChEBI" id="CHEBI:29105"/>
    </cofactor>
    <text evidence="8">Binds 1 zinc ion per subunit.</text>
</comment>
<dbReference type="PIRSF" id="PIRSF004878">
    <property type="entry name" value="RNase_P_4"/>
    <property type="match status" value="1"/>
</dbReference>
<evidence type="ECO:0000256" key="7">
    <source>
        <dbReference type="ARBA" id="ARBA00022833"/>
    </source>
</evidence>
<keyword evidence="5 8" id="KW-0255">Endonuclease</keyword>
<dbReference type="GO" id="GO:0004526">
    <property type="term" value="F:ribonuclease P activity"/>
    <property type="evidence" value="ECO:0007669"/>
    <property type="project" value="UniProtKB-UniRule"/>
</dbReference>
<dbReference type="EMBL" id="CP001140">
    <property type="protein sequence ID" value="ACL11442.1"/>
    <property type="molecule type" value="Genomic_DNA"/>
</dbReference>
<evidence type="ECO:0000256" key="6">
    <source>
        <dbReference type="ARBA" id="ARBA00022801"/>
    </source>
</evidence>
<dbReference type="InterPro" id="IPR007175">
    <property type="entry name" value="Rpr2/Snm1/Rpp21"/>
</dbReference>
<keyword evidence="3 8" id="KW-0540">Nuclease</keyword>
<evidence type="ECO:0000256" key="8">
    <source>
        <dbReference type="HAMAP-Rule" id="MF_00757"/>
    </source>
</evidence>
<dbReference type="InterPro" id="IPR016432">
    <property type="entry name" value="RNP4"/>
</dbReference>
<dbReference type="Gene3D" id="6.20.50.20">
    <property type="match status" value="1"/>
</dbReference>
<feature type="binding site" evidence="8">
    <location>
        <position position="106"/>
    </location>
    <ligand>
        <name>Zn(2+)</name>
        <dbReference type="ChEBI" id="CHEBI:29105"/>
    </ligand>
</feature>
<keyword evidence="1 8" id="KW-0963">Cytoplasm</keyword>
<dbReference type="HAMAP" id="MF_00757">
    <property type="entry name" value="RNase_P_4"/>
    <property type="match status" value="1"/>
</dbReference>
<keyword evidence="6 8" id="KW-0378">Hydrolase</keyword>
<comment type="catalytic activity">
    <reaction evidence="8">
        <text>Endonucleolytic cleavage of RNA, removing 5'-extranucleotides from tRNA precursor.</text>
        <dbReference type="EC" id="3.1.26.5"/>
    </reaction>
</comment>